<reference evidence="2" key="2">
    <citation type="submission" date="2023-05" db="EMBL/GenBank/DDBJ databases">
        <authorList>
            <person name="Fouks B."/>
        </authorList>
    </citation>
    <scope>NUCLEOTIDE SEQUENCE</scope>
    <source>
        <strain evidence="2">Stay&amp;Tobe</strain>
        <tissue evidence="2">Testes</tissue>
    </source>
</reference>
<evidence type="ECO:0000259" key="1">
    <source>
        <dbReference type="Pfam" id="PF04784"/>
    </source>
</evidence>
<dbReference type="InterPro" id="IPR006869">
    <property type="entry name" value="DUF547"/>
</dbReference>
<dbReference type="Proteomes" id="UP001233999">
    <property type="component" value="Unassembled WGS sequence"/>
</dbReference>
<proteinExistence type="predicted"/>
<dbReference type="GO" id="GO:0032465">
    <property type="term" value="P:regulation of cytokinesis"/>
    <property type="evidence" value="ECO:0007669"/>
    <property type="project" value="TreeGrafter"/>
</dbReference>
<name>A0AAD7ZTD4_DIPPU</name>
<dbReference type="GO" id="GO:0030496">
    <property type="term" value="C:midbody"/>
    <property type="evidence" value="ECO:0007669"/>
    <property type="project" value="TreeGrafter"/>
</dbReference>
<comment type="caution">
    <text evidence="2">The sequence shown here is derived from an EMBL/GenBank/DDBJ whole genome shotgun (WGS) entry which is preliminary data.</text>
</comment>
<dbReference type="EMBL" id="JASPKZ010007251">
    <property type="protein sequence ID" value="KAJ9585737.1"/>
    <property type="molecule type" value="Genomic_DNA"/>
</dbReference>
<dbReference type="GO" id="GO:0000281">
    <property type="term" value="P:mitotic cytokinesis"/>
    <property type="evidence" value="ECO:0007669"/>
    <property type="project" value="InterPro"/>
</dbReference>
<evidence type="ECO:0000313" key="3">
    <source>
        <dbReference type="Proteomes" id="UP001233999"/>
    </source>
</evidence>
<dbReference type="PANTHER" id="PTHR46591">
    <property type="entry name" value="ZINC FINGER FYVE DOMAIN-CONTAINING PROTEIN 26"/>
    <property type="match status" value="1"/>
</dbReference>
<dbReference type="GO" id="GO:0000724">
    <property type="term" value="P:double-strand break repair via homologous recombination"/>
    <property type="evidence" value="ECO:0007669"/>
    <property type="project" value="InterPro"/>
</dbReference>
<accession>A0AAD7ZTD4</accession>
<dbReference type="InterPro" id="IPR028730">
    <property type="entry name" value="ZFYVE26"/>
</dbReference>
<gene>
    <name evidence="2" type="ORF">L9F63_002527</name>
</gene>
<protein>
    <recommendedName>
        <fullName evidence="1">DUF547 domain-containing protein</fullName>
    </recommendedName>
</protein>
<dbReference type="PANTHER" id="PTHR46591:SF1">
    <property type="entry name" value="ZINC FINGER FYVE DOMAIN-CONTAINING PROTEIN 26"/>
    <property type="match status" value="1"/>
</dbReference>
<dbReference type="AlphaFoldDB" id="A0AAD7ZTD4"/>
<dbReference type="GO" id="GO:0032266">
    <property type="term" value="F:phosphatidylinositol-3-phosphate binding"/>
    <property type="evidence" value="ECO:0007669"/>
    <property type="project" value="InterPro"/>
</dbReference>
<feature type="non-terminal residue" evidence="2">
    <location>
        <position position="573"/>
    </location>
</feature>
<evidence type="ECO:0000313" key="2">
    <source>
        <dbReference type="EMBL" id="KAJ9585737.1"/>
    </source>
</evidence>
<reference evidence="2" key="1">
    <citation type="journal article" date="2023" name="IScience">
        <title>Live-bearing cockroach genome reveals convergent evolutionary mechanisms linked to viviparity in insects and beyond.</title>
        <authorList>
            <person name="Fouks B."/>
            <person name="Harrison M.C."/>
            <person name="Mikhailova A.A."/>
            <person name="Marchal E."/>
            <person name="English S."/>
            <person name="Carruthers M."/>
            <person name="Jennings E.C."/>
            <person name="Chiamaka E.L."/>
            <person name="Frigard R.A."/>
            <person name="Pippel M."/>
            <person name="Attardo G.M."/>
            <person name="Benoit J.B."/>
            <person name="Bornberg-Bauer E."/>
            <person name="Tobe S.S."/>
        </authorList>
    </citation>
    <scope>NUCLEOTIDE SEQUENCE</scope>
    <source>
        <strain evidence="2">Stay&amp;Tobe</strain>
    </source>
</reference>
<dbReference type="GO" id="GO:0005765">
    <property type="term" value="C:lysosomal membrane"/>
    <property type="evidence" value="ECO:0007669"/>
    <property type="project" value="TreeGrafter"/>
</dbReference>
<sequence>CGIDGKNQANYVHYLHQLYCYLELITSLVHKKLPTEKDVLTKWKKPGKYFELFNHSLVVLIGELIFGLNIKPDSLEPIAYKLKLNLVYSIVCNCSPKIPCSSLCCSALSSCCRTNNWGQIVLNHSQNWNGPVRHPEVAVRSLLSDILEIMRKESKNLCDMKGSVLNYQHICQLAENTDIKSIFAETCELAAIDVDLLTPGDETLVFYTNLANLMWIHSLLKLEVMQDHSTSMSTELRNSKFGLFSLHSLERQISHKCIGYNVGKLGFLSLNEVYYQLLGGLNFPLTSVLKNYAVIGSIPSQKAILLDSTSADPRVLFSLMNDHKQSPKVQVLFPDSLDSQLDNNIIDYLNHNVRLNRLNNESHELLIPELLQLYQDYVLLNQEPESNIAVPTLTNVRLPYYFALEEDEEQTSTLNNRERISQLIDFLRDTPAVIFRRSSSKFIVTVLLYKLKSTVRLCTYVTIDKSEIDCCIVLNYDEKKLETAPIDYSTAEYVWRHVQVKESVLKFLERHCWLLSLFVQRIHQEESLHKSESSDKSAINDNRIKCLEQLFASDWVDTLKNLFSEQLYCNSST</sequence>
<feature type="domain" description="DUF547" evidence="1">
    <location>
        <begin position="200"/>
        <end position="349"/>
    </location>
</feature>
<keyword evidence="3" id="KW-1185">Reference proteome</keyword>
<organism evidence="2 3">
    <name type="scientific">Diploptera punctata</name>
    <name type="common">Pacific beetle cockroach</name>
    <dbReference type="NCBI Taxonomy" id="6984"/>
    <lineage>
        <taxon>Eukaryota</taxon>
        <taxon>Metazoa</taxon>
        <taxon>Ecdysozoa</taxon>
        <taxon>Arthropoda</taxon>
        <taxon>Hexapoda</taxon>
        <taxon>Insecta</taxon>
        <taxon>Pterygota</taxon>
        <taxon>Neoptera</taxon>
        <taxon>Polyneoptera</taxon>
        <taxon>Dictyoptera</taxon>
        <taxon>Blattodea</taxon>
        <taxon>Blaberoidea</taxon>
        <taxon>Blaberidae</taxon>
        <taxon>Diplopterinae</taxon>
        <taxon>Diploptera</taxon>
    </lineage>
</organism>
<dbReference type="GO" id="GO:0005813">
    <property type="term" value="C:centrosome"/>
    <property type="evidence" value="ECO:0007669"/>
    <property type="project" value="TreeGrafter"/>
</dbReference>
<dbReference type="Pfam" id="PF04784">
    <property type="entry name" value="DUF547"/>
    <property type="match status" value="1"/>
</dbReference>